<dbReference type="SUPFAM" id="SSF49503">
    <property type="entry name" value="Cupredoxins"/>
    <property type="match status" value="1"/>
</dbReference>
<name>A0A6A2ZL69_HIBSY</name>
<dbReference type="PANTHER" id="PTHR11709">
    <property type="entry name" value="MULTI-COPPER OXIDASE"/>
    <property type="match status" value="1"/>
</dbReference>
<reference evidence="2" key="1">
    <citation type="submission" date="2019-09" db="EMBL/GenBank/DDBJ databases">
        <title>Draft genome information of white flower Hibiscus syriacus.</title>
        <authorList>
            <person name="Kim Y.-M."/>
        </authorList>
    </citation>
    <scope>NUCLEOTIDE SEQUENCE [LARGE SCALE GENOMIC DNA]</scope>
    <source>
        <strain evidence="2">YM2019G1</strain>
    </source>
</reference>
<accession>A0A6A2ZL69</accession>
<dbReference type="GO" id="GO:0016491">
    <property type="term" value="F:oxidoreductase activity"/>
    <property type="evidence" value="ECO:0007669"/>
    <property type="project" value="TreeGrafter"/>
</dbReference>
<dbReference type="InterPro" id="IPR008972">
    <property type="entry name" value="Cupredoxin"/>
</dbReference>
<evidence type="ECO:0000313" key="3">
    <source>
        <dbReference type="Proteomes" id="UP000436088"/>
    </source>
</evidence>
<proteinExistence type="predicted"/>
<dbReference type="AlphaFoldDB" id="A0A6A2ZL69"/>
<sequence length="123" mass="13544">MYKLEMEQGKTYLLRIINAALDNQKFYKIAKHKMTVVAFDAAYTNPYVTNVVAIAPGQTVDVLLTVDQPIGWYYMAARAYASAVGLPFDNTATRGVIVYDGAPSLTKPLMPVLPAFNDPHVGM</sequence>
<organism evidence="2 3">
    <name type="scientific">Hibiscus syriacus</name>
    <name type="common">Rose of Sharon</name>
    <dbReference type="NCBI Taxonomy" id="106335"/>
    <lineage>
        <taxon>Eukaryota</taxon>
        <taxon>Viridiplantae</taxon>
        <taxon>Streptophyta</taxon>
        <taxon>Embryophyta</taxon>
        <taxon>Tracheophyta</taxon>
        <taxon>Spermatophyta</taxon>
        <taxon>Magnoliopsida</taxon>
        <taxon>eudicotyledons</taxon>
        <taxon>Gunneridae</taxon>
        <taxon>Pentapetalae</taxon>
        <taxon>rosids</taxon>
        <taxon>malvids</taxon>
        <taxon>Malvales</taxon>
        <taxon>Malvaceae</taxon>
        <taxon>Malvoideae</taxon>
        <taxon>Hibiscus</taxon>
    </lineage>
</organism>
<gene>
    <name evidence="2" type="ORF">F3Y22_tig00110833pilonHSYRG00039</name>
</gene>
<dbReference type="PANTHER" id="PTHR11709:SF9">
    <property type="entry name" value="LACCASE-7"/>
    <property type="match status" value="1"/>
</dbReference>
<dbReference type="InterPro" id="IPR045087">
    <property type="entry name" value="Cu-oxidase_fam"/>
</dbReference>
<evidence type="ECO:0000259" key="1">
    <source>
        <dbReference type="Pfam" id="PF00394"/>
    </source>
</evidence>
<evidence type="ECO:0000313" key="2">
    <source>
        <dbReference type="EMBL" id="KAE8692430.1"/>
    </source>
</evidence>
<dbReference type="InterPro" id="IPR001117">
    <property type="entry name" value="Cu-oxidase_2nd"/>
</dbReference>
<dbReference type="EMBL" id="VEPZ02001133">
    <property type="protein sequence ID" value="KAE8692430.1"/>
    <property type="molecule type" value="Genomic_DNA"/>
</dbReference>
<dbReference type="Gene3D" id="2.60.40.420">
    <property type="entry name" value="Cupredoxins - blue copper proteins"/>
    <property type="match status" value="1"/>
</dbReference>
<dbReference type="Proteomes" id="UP000436088">
    <property type="component" value="Unassembled WGS sequence"/>
</dbReference>
<feature type="domain" description="Plastocyanin-like" evidence="1">
    <location>
        <begin position="2"/>
        <end position="102"/>
    </location>
</feature>
<keyword evidence="3" id="KW-1185">Reference proteome</keyword>
<comment type="caution">
    <text evidence="2">The sequence shown here is derived from an EMBL/GenBank/DDBJ whole genome shotgun (WGS) entry which is preliminary data.</text>
</comment>
<protein>
    <recommendedName>
        <fullName evidence="1">Plastocyanin-like domain-containing protein</fullName>
    </recommendedName>
</protein>
<dbReference type="Pfam" id="PF00394">
    <property type="entry name" value="Cu-oxidase"/>
    <property type="match status" value="1"/>
</dbReference>